<dbReference type="AlphaFoldDB" id="A0A4C1TUE1"/>
<proteinExistence type="predicted"/>
<gene>
    <name evidence="1" type="ORF">EVAR_12241_1</name>
</gene>
<dbReference type="EMBL" id="BGZK01000088">
    <property type="protein sequence ID" value="GBP17528.1"/>
    <property type="molecule type" value="Genomic_DNA"/>
</dbReference>
<evidence type="ECO:0000313" key="1">
    <source>
        <dbReference type="EMBL" id="GBP17528.1"/>
    </source>
</evidence>
<dbReference type="Proteomes" id="UP000299102">
    <property type="component" value="Unassembled WGS sequence"/>
</dbReference>
<accession>A0A4C1TUE1</accession>
<comment type="caution">
    <text evidence="1">The sequence shown here is derived from an EMBL/GenBank/DDBJ whole genome shotgun (WGS) entry which is preliminary data.</text>
</comment>
<evidence type="ECO:0000313" key="2">
    <source>
        <dbReference type="Proteomes" id="UP000299102"/>
    </source>
</evidence>
<name>A0A4C1TUE1_EUMVA</name>
<sequence length="101" mass="11260">MAYARCRGVIESVSVLAGVSYSAAGDGHSAPRALASARAATPGHGHRFSRFKYPHLIYDTDDRLKNIDKFLDYRSCSAECWSARLPIQRSREVLYGTHKED</sequence>
<reference evidence="1 2" key="1">
    <citation type="journal article" date="2019" name="Commun. Biol.">
        <title>The bagworm genome reveals a unique fibroin gene that provides high tensile strength.</title>
        <authorList>
            <person name="Kono N."/>
            <person name="Nakamura H."/>
            <person name="Ohtoshi R."/>
            <person name="Tomita M."/>
            <person name="Numata K."/>
            <person name="Arakawa K."/>
        </authorList>
    </citation>
    <scope>NUCLEOTIDE SEQUENCE [LARGE SCALE GENOMIC DNA]</scope>
</reference>
<keyword evidence="2" id="KW-1185">Reference proteome</keyword>
<protein>
    <submittedName>
        <fullName evidence="1">Uncharacterized protein</fullName>
    </submittedName>
</protein>
<organism evidence="1 2">
    <name type="scientific">Eumeta variegata</name>
    <name type="common">Bagworm moth</name>
    <name type="synonym">Eumeta japonica</name>
    <dbReference type="NCBI Taxonomy" id="151549"/>
    <lineage>
        <taxon>Eukaryota</taxon>
        <taxon>Metazoa</taxon>
        <taxon>Ecdysozoa</taxon>
        <taxon>Arthropoda</taxon>
        <taxon>Hexapoda</taxon>
        <taxon>Insecta</taxon>
        <taxon>Pterygota</taxon>
        <taxon>Neoptera</taxon>
        <taxon>Endopterygota</taxon>
        <taxon>Lepidoptera</taxon>
        <taxon>Glossata</taxon>
        <taxon>Ditrysia</taxon>
        <taxon>Tineoidea</taxon>
        <taxon>Psychidae</taxon>
        <taxon>Oiketicinae</taxon>
        <taxon>Eumeta</taxon>
    </lineage>
</organism>